<gene>
    <name evidence="4" type="ORF">GRJ2_002438100</name>
</gene>
<proteinExistence type="predicted"/>
<dbReference type="SUPFAM" id="SSF48452">
    <property type="entry name" value="TPR-like"/>
    <property type="match status" value="1"/>
</dbReference>
<feature type="repeat" description="TPR" evidence="1">
    <location>
        <begin position="235"/>
        <end position="268"/>
    </location>
</feature>
<feature type="compositionally biased region" description="Polar residues" evidence="2">
    <location>
        <begin position="1377"/>
        <end position="1388"/>
    </location>
</feature>
<dbReference type="PANTHER" id="PTHR46540">
    <property type="entry name" value="TETRATRICOPEPTIDE REPEAT PROTEIN 12"/>
    <property type="match status" value="1"/>
</dbReference>
<feature type="compositionally biased region" description="Polar residues" evidence="2">
    <location>
        <begin position="906"/>
        <end position="925"/>
    </location>
</feature>
<dbReference type="InterPro" id="IPR055355">
    <property type="entry name" value="ZP-C"/>
</dbReference>
<feature type="domain" description="ZP-C" evidence="3">
    <location>
        <begin position="1819"/>
        <end position="1944"/>
    </location>
</feature>
<dbReference type="InterPro" id="IPR016024">
    <property type="entry name" value="ARM-type_fold"/>
</dbReference>
<dbReference type="Gene3D" id="2.60.40.4100">
    <property type="entry name" value="Zona pellucida, ZP-C domain"/>
    <property type="match status" value="1"/>
</dbReference>
<feature type="region of interest" description="Disordered" evidence="2">
    <location>
        <begin position="1302"/>
        <end position="1391"/>
    </location>
</feature>
<dbReference type="Gene3D" id="1.25.10.10">
    <property type="entry name" value="Leucine-rich Repeat Variant"/>
    <property type="match status" value="1"/>
</dbReference>
<dbReference type="InterPro" id="IPR011990">
    <property type="entry name" value="TPR-like_helical_dom_sf"/>
</dbReference>
<feature type="region of interest" description="Disordered" evidence="2">
    <location>
        <begin position="1621"/>
        <end position="1649"/>
    </location>
</feature>
<evidence type="ECO:0000313" key="5">
    <source>
        <dbReference type="Proteomes" id="UP001623348"/>
    </source>
</evidence>
<keyword evidence="5" id="KW-1185">Reference proteome</keyword>
<feature type="region of interest" description="Disordered" evidence="2">
    <location>
        <begin position="985"/>
        <end position="1012"/>
    </location>
</feature>
<dbReference type="Gene3D" id="1.25.40.10">
    <property type="entry name" value="Tetratricopeptide repeat domain"/>
    <property type="match status" value="1"/>
</dbReference>
<feature type="compositionally biased region" description="Polar residues" evidence="2">
    <location>
        <begin position="1324"/>
        <end position="1365"/>
    </location>
</feature>
<dbReference type="SUPFAM" id="SSF48371">
    <property type="entry name" value="ARM repeat"/>
    <property type="match status" value="1"/>
</dbReference>
<comment type="caution">
    <text evidence="4">The sequence shown here is derived from an EMBL/GenBank/DDBJ whole genome shotgun (WGS) entry which is preliminary data.</text>
</comment>
<dbReference type="Pfam" id="PF00100">
    <property type="entry name" value="Zona_pellucida"/>
    <property type="match status" value="1"/>
</dbReference>
<evidence type="ECO:0000259" key="3">
    <source>
        <dbReference type="Pfam" id="PF00100"/>
    </source>
</evidence>
<accession>A0ABC9XQM0</accession>
<dbReference type="EMBL" id="BAAFJT010000024">
    <property type="protein sequence ID" value="GAB0199727.1"/>
    <property type="molecule type" value="Genomic_DNA"/>
</dbReference>
<evidence type="ECO:0000313" key="4">
    <source>
        <dbReference type="EMBL" id="GAB0199727.1"/>
    </source>
</evidence>
<dbReference type="PROSITE" id="PS50005">
    <property type="entry name" value="TPR"/>
    <property type="match status" value="1"/>
</dbReference>
<dbReference type="InterPro" id="IPR043195">
    <property type="entry name" value="TTC12"/>
</dbReference>
<feature type="region of interest" description="Disordered" evidence="2">
    <location>
        <begin position="901"/>
        <end position="931"/>
    </location>
</feature>
<feature type="compositionally biased region" description="Polar residues" evidence="2">
    <location>
        <begin position="1043"/>
        <end position="1065"/>
    </location>
</feature>
<name>A0ABC9XQM0_GRUJA</name>
<dbReference type="InterPro" id="IPR011989">
    <property type="entry name" value="ARM-like"/>
</dbReference>
<dbReference type="SMART" id="SM00028">
    <property type="entry name" value="TPR"/>
    <property type="match status" value="3"/>
</dbReference>
<evidence type="ECO:0000256" key="1">
    <source>
        <dbReference type="PROSITE-ProRule" id="PRU00339"/>
    </source>
</evidence>
<feature type="compositionally biased region" description="Polar residues" evidence="2">
    <location>
        <begin position="1073"/>
        <end position="1084"/>
    </location>
</feature>
<reference evidence="4 5" key="1">
    <citation type="submission" date="2024-06" db="EMBL/GenBank/DDBJ databases">
        <title>The draft genome of Grus japonensis, version 3.</title>
        <authorList>
            <person name="Nabeshima K."/>
            <person name="Suzuki S."/>
            <person name="Onuma M."/>
        </authorList>
    </citation>
    <scope>NUCLEOTIDE SEQUENCE [LARGE SCALE GENOMIC DNA]</scope>
    <source>
        <strain evidence="4 5">451A</strain>
    </source>
</reference>
<evidence type="ECO:0000256" key="2">
    <source>
        <dbReference type="SAM" id="MobiDB-lite"/>
    </source>
</evidence>
<sequence>MAVSSVVCVTTPPSAPPADAAERAWLARVVPTVTVRTLLRIFWSGRFLRRVSSVGFLGLAMLADEEQEEEFQRFLRRVDDITNLVQGLNSTDPTVKEETIVETEKRLHDQEASKEEENKTVVNRTVINTQASDVANAEAVNADAFLAILEKDAKERAKRRKRNEHIANALKEKGNDAFRKGHYVIAIQRYTEGLEKLKDKQELYTNRAQAYLKMHEYEKAIGDCEWALKCNEKCIKAYFLMGKAHLALKHYNESRQCYEKILQIDLQKESLFKDCMNEVNLEEKKKKDEERAMKEVQSGKLAALSIKELLQKLDRPDQNILYYTGGIKLLTGAVKDCTEQTLFRTNNGFSILKVNEVIRRGFCAERKNTAEVDLSVTLLFLWQAVCAGNEENQRLLLTHPDVNAQLPKLLSCGISEIQKETLALISLYSENENGRRLLVRHQDLTKWLQILMTFVNSTDARASSAMNILSDLTKEERFKTQCRVRLSTDVLPLFTQLLTSAKLVNQAALAHCIGIMGDLCADVVIRMQMAECKECWQACLKLVDECFDVSTPKYQDCLFAVLGLMMNLLLESNVIMQDFAVEISGSCMSLLRDKDGRIVTRAIGVLSRILPASSSAVEEVVKGGVVKKMIKFLKAGGEITSNYGIKTLSICTRNNRQAQEDLVKSDKGFRVLLQLLDSENEMIVGNAAFCLGQCLVVPGAATSLLNSNVVMILLKHAGGDATRTSVQENAAIALGKLCIAEPRHIFQLRKLNGLAILNSCASRNKHHVSEVLGLIFPGEAQPRAESSPMPSEVFSITEDNSDEVTFNFQSSAVDPTNEITDNFIPVHTEIAAKRTALLPKEFVRNLEVHTEAAALKLQDGHAFPSKLLSRISIPVSTQGSQATTHLEQPDRSLGAKSENITEAGFSPTSSSTVLPQPILSGQTDQDSPEFTAVSSAPVIKQMEVPSPKTSLLSSTVNFHPPRKEIAASLFPIRVKIALESARVDWLPTGTPPTSKRPKDTYPQVQPDSKAGATPAYLKKTQNMDAKVATSSFLQKPTSGDPDTVSSRMTQTSAIRFSPTLSLKQETTGRKARNSTTAVTNGSGHPTQMPTLQTLLLGNVHSSLLMHLEALVHDDLRPSPFQGPFSTTGRQQPLSLSQTLNCTEQHVSQEIIKSSQEITVPVLQRDTDHWMMTSKPEKSRFPESPQASANSSSLSQSWISTLKLSQTTKELKGETSALFPGTSTFENAALQPVSTFDSVPAGLQPPGTSFPTYVGLQLRGIPTSAEKGLRIPTSSMSTGSGSQLQGISAHPVSQEAFPMMLQTSAAEDSKRKKSLPQEIGKTGSPALTPQASPVTSPSGPHDNGNQQVPLHSFAPSASQNQQTSSLAAFASKPPSFHAQGSQSSSTTAHPETVVRSVSDEIPAYLARALVQQLGVSHDAATENLSAFRGDRFTMLPSSPYLSFLLKSTNGMICLQPVQDSPLPTKFPNTSVVGLVSIQQILAASNSSALDLTNSQNLRPSSLILVKPIFILLPTDRLDLQSVPSPEGEDDHKTTLLFTNKQDLNLGTPESSHDIAMKTSSSYPTTTDGYIATSLTKKKVFLLPTSTIQSDPSIVLPTIARENKSAVVSASVGKSEDMLVKGDASATSQLPTQAPVSSSHQASARHSLEKVSLEDNIELETGHSSPDTVMHATGPSTTKAFSVSANRLVNKVTNQSAVFNKVAINDAEMLLAKDLIQFLPTLESPSYSSQSLVVLTSQGNSFLGVANTGQSESLFLNTEAEKMVRTNEVTEETAEGLVTVLTLLDSEPSALLSESHQRRVLQSDATILNGLAVVTDDVCGSGNYTVQMSLRPAAEASPEVGVHPEVPSQETFLALIAVQSNSSQPAIQIQSCCVTPSASPGGPGAVCCLFHRLPFECRHIQLLQSSKSRAASFTIQLFQMLNHSVAYLHCELNVCLRGKTGCEQDCFESVEPLLQPSDRNSYGNLHNLISFGPVLRMKNRFLYKPVEGEIQQLVNVN</sequence>
<dbReference type="InterPro" id="IPR042235">
    <property type="entry name" value="ZP-C_dom"/>
</dbReference>
<dbReference type="Proteomes" id="UP001623348">
    <property type="component" value="Unassembled WGS sequence"/>
</dbReference>
<protein>
    <submittedName>
        <fullName evidence="4">Tetratricopeptide repeat protein 12</fullName>
    </submittedName>
</protein>
<organism evidence="4 5">
    <name type="scientific">Grus japonensis</name>
    <name type="common">Japanese crane</name>
    <name type="synonym">Red-crowned crane</name>
    <dbReference type="NCBI Taxonomy" id="30415"/>
    <lineage>
        <taxon>Eukaryota</taxon>
        <taxon>Metazoa</taxon>
        <taxon>Chordata</taxon>
        <taxon>Craniata</taxon>
        <taxon>Vertebrata</taxon>
        <taxon>Euteleostomi</taxon>
        <taxon>Archelosauria</taxon>
        <taxon>Archosauria</taxon>
        <taxon>Dinosauria</taxon>
        <taxon>Saurischia</taxon>
        <taxon>Theropoda</taxon>
        <taxon>Coelurosauria</taxon>
        <taxon>Aves</taxon>
        <taxon>Neognathae</taxon>
        <taxon>Neoaves</taxon>
        <taxon>Gruiformes</taxon>
        <taxon>Gruidae</taxon>
        <taxon>Grus</taxon>
    </lineage>
</organism>
<dbReference type="InterPro" id="IPR019734">
    <property type="entry name" value="TPR_rpt"/>
</dbReference>
<feature type="region of interest" description="Disordered" evidence="2">
    <location>
        <begin position="1032"/>
        <end position="1086"/>
    </location>
</feature>
<feature type="compositionally biased region" description="Polar residues" evidence="2">
    <location>
        <begin position="1623"/>
        <end position="1642"/>
    </location>
</feature>
<keyword evidence="1" id="KW-0802">TPR repeat</keyword>
<dbReference type="PANTHER" id="PTHR46540:SF1">
    <property type="entry name" value="TETRATRICOPEPTIDE REPEAT PROTEIN 12"/>
    <property type="match status" value="1"/>
</dbReference>